<organism evidence="2 3">
    <name type="scientific">Ramlibacter algicola</name>
    <dbReference type="NCBI Taxonomy" id="2795217"/>
    <lineage>
        <taxon>Bacteria</taxon>
        <taxon>Pseudomonadati</taxon>
        <taxon>Pseudomonadota</taxon>
        <taxon>Betaproteobacteria</taxon>
        <taxon>Burkholderiales</taxon>
        <taxon>Comamonadaceae</taxon>
        <taxon>Ramlibacter</taxon>
    </lineage>
</organism>
<reference evidence="2" key="1">
    <citation type="submission" date="2020-12" db="EMBL/GenBank/DDBJ databases">
        <title>Ramlibacter sp. nov., isolated from a freshwater alga, Cryptomonas.</title>
        <authorList>
            <person name="Kim H.M."/>
            <person name="Jeon C.O."/>
        </authorList>
    </citation>
    <scope>NUCLEOTIDE SEQUENCE</scope>
    <source>
        <strain evidence="2">CrO1</strain>
    </source>
</reference>
<protein>
    <submittedName>
        <fullName evidence="2">Hemerythrin domain-containing protein</fullName>
    </submittedName>
</protein>
<dbReference type="EMBL" id="JAEDAO010000001">
    <property type="protein sequence ID" value="MBK0391687.1"/>
    <property type="molecule type" value="Genomic_DNA"/>
</dbReference>
<dbReference type="GO" id="GO:0006879">
    <property type="term" value="P:intracellular iron ion homeostasis"/>
    <property type="evidence" value="ECO:0007669"/>
    <property type="project" value="InterPro"/>
</dbReference>
<comment type="caution">
    <text evidence="2">The sequence shown here is derived from an EMBL/GenBank/DDBJ whole genome shotgun (WGS) entry which is preliminary data.</text>
</comment>
<dbReference type="InterPro" id="IPR012312">
    <property type="entry name" value="Hemerythrin-like"/>
</dbReference>
<dbReference type="CDD" id="cd12109">
    <property type="entry name" value="Hr_FBXL5"/>
    <property type="match status" value="1"/>
</dbReference>
<sequence>MKIDTQEYQSVAAAAQPRFDLYASIHKALRAFMTDTLLALGRVDTGDDEALQRACGQVAGLMDFCRSHLGHENAFVHPALEARATGASAAIAHDHEHHGAEIDRVQQAARALPTLPAEQRPHAAHALYRALAVFVGENFRHMDVEETAHNAVLWARYTDAELVALHDALVASIPPQEMMVVARWMLPALRPAERLAVMADMQAKAPPPAFAAVIDLVRPHLSAGEWAQLARGLGIDAVPGLVVG</sequence>
<proteinExistence type="predicted"/>
<accession>A0A934UQM6</accession>
<dbReference type="Pfam" id="PF01814">
    <property type="entry name" value="Hemerythrin"/>
    <property type="match status" value="1"/>
</dbReference>
<dbReference type="Proteomes" id="UP000617041">
    <property type="component" value="Unassembled WGS sequence"/>
</dbReference>
<dbReference type="RefSeq" id="WP_200786489.1">
    <property type="nucleotide sequence ID" value="NZ_JAEDAO010000001.1"/>
</dbReference>
<evidence type="ECO:0000259" key="1">
    <source>
        <dbReference type="Pfam" id="PF01814"/>
    </source>
</evidence>
<keyword evidence="3" id="KW-1185">Reference proteome</keyword>
<feature type="domain" description="Hemerythrin-like" evidence="1">
    <location>
        <begin position="25"/>
        <end position="146"/>
    </location>
</feature>
<name>A0A934UQM6_9BURK</name>
<gene>
    <name evidence="2" type="ORF">I8E28_03710</name>
</gene>
<dbReference type="AlphaFoldDB" id="A0A934UQM6"/>
<dbReference type="Gene3D" id="1.20.120.520">
    <property type="entry name" value="nmb1532 protein domain like"/>
    <property type="match status" value="1"/>
</dbReference>
<dbReference type="InterPro" id="IPR045808">
    <property type="entry name" value="Hr_FBXL5"/>
</dbReference>
<evidence type="ECO:0000313" key="3">
    <source>
        <dbReference type="Proteomes" id="UP000617041"/>
    </source>
</evidence>
<evidence type="ECO:0000313" key="2">
    <source>
        <dbReference type="EMBL" id="MBK0391687.1"/>
    </source>
</evidence>